<proteinExistence type="predicted"/>
<accession>L7Z9I2</accession>
<dbReference type="EMBL" id="JQ996150">
    <property type="protein sequence ID" value="AGE11266.1"/>
    <property type="molecule type" value="Genomic_DNA"/>
</dbReference>
<geneLocation type="plasmid" evidence="1">
    <name>pT-OXA-181</name>
</geneLocation>
<reference evidence="1" key="1">
    <citation type="journal article" date="2013" name="Antimicrob. Agents Chemother.">
        <title>Complete Sequence of the IncT-Type Plasmid pT-OXA-181 Carrying the blaOXA-181 Carbapenemase Gene from Citrobacter freundii.</title>
        <authorList>
            <person name="Villa L."/>
            <person name="Carattoli A."/>
            <person name="Nordmann P."/>
            <person name="Carta C."/>
            <person name="Poirel L."/>
        </authorList>
    </citation>
    <scope>NUCLEOTIDE SEQUENCE</scope>
    <source>
        <strain evidence="1">CFSTE</strain>
        <plasmid evidence="1">pT-OXA-181</plasmid>
    </source>
</reference>
<sequence length="147" mass="16353">MRMMDNEDAVNILTSIGANMDWSRMIRTSSYPAFGQFVITGPNSLPVSNRVGFCVQVRRKVGQFGSDMVILRHADGSLCIHENNCYVALTEEQEELARGVFKVLPEDESSEREYGANGVWETGFVIENSETKGTPDVPFVIAITTEK</sequence>
<protein>
    <recommendedName>
        <fullName evidence="2">Plasmid protein</fullName>
    </recommendedName>
</protein>
<organism evidence="1">
    <name type="scientific">Citrobacter freundii</name>
    <dbReference type="NCBI Taxonomy" id="546"/>
    <lineage>
        <taxon>Bacteria</taxon>
        <taxon>Pseudomonadati</taxon>
        <taxon>Pseudomonadota</taxon>
        <taxon>Gammaproteobacteria</taxon>
        <taxon>Enterobacterales</taxon>
        <taxon>Enterobacteriaceae</taxon>
        <taxon>Citrobacter</taxon>
        <taxon>Citrobacter freundii complex</taxon>
    </lineage>
</organism>
<evidence type="ECO:0000313" key="1">
    <source>
        <dbReference type="EMBL" id="AGE11266.1"/>
    </source>
</evidence>
<evidence type="ECO:0008006" key="2">
    <source>
        <dbReference type="Google" id="ProtNLM"/>
    </source>
</evidence>
<name>L7Z9I2_CITFR</name>
<keyword evidence="1" id="KW-0614">Plasmid</keyword>
<dbReference type="AlphaFoldDB" id="L7Z9I2"/>